<comment type="caution">
    <text evidence="2">The sequence shown here is derived from an EMBL/GenBank/DDBJ whole genome shotgun (WGS) entry which is preliminary data.</text>
</comment>
<gene>
    <name evidence="2" type="ORF">D3C57_149700</name>
</gene>
<evidence type="ECO:0000256" key="1">
    <source>
        <dbReference type="SAM" id="MobiDB-lite"/>
    </source>
</evidence>
<evidence type="ECO:0000313" key="3">
    <source>
        <dbReference type="Proteomes" id="UP000281594"/>
    </source>
</evidence>
<dbReference type="RefSeq" id="WP_020873861.1">
    <property type="nucleotide sequence ID" value="NC_022785.1"/>
</dbReference>
<dbReference type="EMBL" id="QYCY01000004">
    <property type="protein sequence ID" value="RLV72785.1"/>
    <property type="molecule type" value="Genomic_DNA"/>
</dbReference>
<reference evidence="2 3" key="1">
    <citation type="journal article" date="2018" name="J. Biol. Chem.">
        <title>Discovery of the actinoplanic acid pathway in Streptomyces rapamycinicus reveals a genetically conserved synergism with rapamycin.</title>
        <authorList>
            <person name="Mrak P."/>
            <person name="Krastel P."/>
            <person name="Pivk Lukancic P."/>
            <person name="Tao J."/>
            <person name="Pistorius D."/>
            <person name="Moore C.M."/>
        </authorList>
    </citation>
    <scope>NUCLEOTIDE SEQUENCE [LARGE SCALE GENOMIC DNA]</scope>
    <source>
        <strain evidence="2 3">NRRL 5491</strain>
    </source>
</reference>
<protein>
    <submittedName>
        <fullName evidence="2">Uncharacterized protein</fullName>
    </submittedName>
</protein>
<dbReference type="HOGENOM" id="CLU_2411939_0_0_11"/>
<evidence type="ECO:0000313" key="2">
    <source>
        <dbReference type="EMBL" id="RLV72785.1"/>
    </source>
</evidence>
<dbReference type="eggNOG" id="ENOG50323HE">
    <property type="taxonomic scope" value="Bacteria"/>
</dbReference>
<feature type="region of interest" description="Disordered" evidence="1">
    <location>
        <begin position="25"/>
        <end position="100"/>
    </location>
</feature>
<dbReference type="KEGG" id="src:M271_45065"/>
<proteinExistence type="predicted"/>
<sequence length="100" mass="9905">MRPLTAVLITAAVVGTGIVAVLAVTARGDDSGGPPAPDTPRTHRADPPDPSYWTPERLRDARPAPMPTDPGQGRGAGPDVGPDAGPGEGPGAGGGRQSPP</sequence>
<feature type="compositionally biased region" description="Gly residues" evidence="1">
    <location>
        <begin position="72"/>
        <end position="100"/>
    </location>
</feature>
<dbReference type="AlphaFoldDB" id="A0A0A0NSJ6"/>
<dbReference type="Proteomes" id="UP000281594">
    <property type="component" value="Unassembled WGS sequence"/>
</dbReference>
<name>A0A0A0NSJ6_STRRN</name>
<accession>A0A0A0NSJ6</accession>
<dbReference type="STRING" id="1343740.M271_45065"/>
<organism evidence="2 3">
    <name type="scientific">Streptomyces rapamycinicus (strain ATCC 29253 / DSM 41530 / NRRL 5491 / AYB-994)</name>
    <name type="common">Streptomyces hygroscopicus (strain ATCC 29253)</name>
    <dbReference type="NCBI Taxonomy" id="1343740"/>
    <lineage>
        <taxon>Bacteria</taxon>
        <taxon>Bacillati</taxon>
        <taxon>Actinomycetota</taxon>
        <taxon>Actinomycetes</taxon>
        <taxon>Kitasatosporales</taxon>
        <taxon>Streptomycetaceae</taxon>
        <taxon>Streptomyces</taxon>
        <taxon>Streptomyces violaceusniger group</taxon>
    </lineage>
</organism>